<protein>
    <submittedName>
        <fullName evidence="1">Uncharacterized protein</fullName>
    </submittedName>
</protein>
<proteinExistence type="predicted"/>
<dbReference type="EMBL" id="GBXM01007219">
    <property type="protein sequence ID" value="JAI01359.1"/>
    <property type="molecule type" value="Transcribed_RNA"/>
</dbReference>
<accession>A0A0E9XI51</accession>
<name>A0A0E9XI51_ANGAN</name>
<organism evidence="1">
    <name type="scientific">Anguilla anguilla</name>
    <name type="common">European freshwater eel</name>
    <name type="synonym">Muraena anguilla</name>
    <dbReference type="NCBI Taxonomy" id="7936"/>
    <lineage>
        <taxon>Eukaryota</taxon>
        <taxon>Metazoa</taxon>
        <taxon>Chordata</taxon>
        <taxon>Craniata</taxon>
        <taxon>Vertebrata</taxon>
        <taxon>Euteleostomi</taxon>
        <taxon>Actinopterygii</taxon>
        <taxon>Neopterygii</taxon>
        <taxon>Teleostei</taxon>
        <taxon>Anguilliformes</taxon>
        <taxon>Anguillidae</taxon>
        <taxon>Anguilla</taxon>
    </lineage>
</organism>
<evidence type="ECO:0000313" key="1">
    <source>
        <dbReference type="EMBL" id="JAI01359.1"/>
    </source>
</evidence>
<dbReference type="AlphaFoldDB" id="A0A0E9XI51"/>
<reference evidence="1" key="1">
    <citation type="submission" date="2014-11" db="EMBL/GenBank/DDBJ databases">
        <authorList>
            <person name="Amaro Gonzalez C."/>
        </authorList>
    </citation>
    <scope>NUCLEOTIDE SEQUENCE</scope>
</reference>
<sequence>MLTKLESLIKHKQFKGKL</sequence>
<reference evidence="1" key="2">
    <citation type="journal article" date="2015" name="Fish Shellfish Immunol.">
        <title>Early steps in the European eel (Anguilla anguilla)-Vibrio vulnificus interaction in the gills: Role of the RtxA13 toxin.</title>
        <authorList>
            <person name="Callol A."/>
            <person name="Pajuelo D."/>
            <person name="Ebbesson L."/>
            <person name="Teles M."/>
            <person name="MacKenzie S."/>
            <person name="Amaro C."/>
        </authorList>
    </citation>
    <scope>NUCLEOTIDE SEQUENCE</scope>
</reference>